<keyword evidence="3" id="KW-1185">Reference proteome</keyword>
<name>A0AAV5LTE0_9ROSI</name>
<organism evidence="2 3">
    <name type="scientific">Rubroshorea leprosula</name>
    <dbReference type="NCBI Taxonomy" id="152421"/>
    <lineage>
        <taxon>Eukaryota</taxon>
        <taxon>Viridiplantae</taxon>
        <taxon>Streptophyta</taxon>
        <taxon>Embryophyta</taxon>
        <taxon>Tracheophyta</taxon>
        <taxon>Spermatophyta</taxon>
        <taxon>Magnoliopsida</taxon>
        <taxon>eudicotyledons</taxon>
        <taxon>Gunneridae</taxon>
        <taxon>Pentapetalae</taxon>
        <taxon>rosids</taxon>
        <taxon>malvids</taxon>
        <taxon>Malvales</taxon>
        <taxon>Dipterocarpaceae</taxon>
        <taxon>Rubroshorea</taxon>
    </lineage>
</organism>
<accession>A0AAV5LTE0</accession>
<feature type="transmembrane region" description="Helical" evidence="1">
    <location>
        <begin position="24"/>
        <end position="42"/>
    </location>
</feature>
<evidence type="ECO:0000256" key="1">
    <source>
        <dbReference type="SAM" id="Phobius"/>
    </source>
</evidence>
<keyword evidence="1" id="KW-0472">Membrane</keyword>
<dbReference type="PANTHER" id="PTHR38928:SF7">
    <property type="entry name" value="ARGOS7"/>
    <property type="match status" value="1"/>
</dbReference>
<protein>
    <submittedName>
        <fullName evidence="2">Uncharacterized protein</fullName>
    </submittedName>
</protein>
<keyword evidence="1" id="KW-0812">Transmembrane</keyword>
<proteinExistence type="predicted"/>
<evidence type="ECO:0000313" key="3">
    <source>
        <dbReference type="Proteomes" id="UP001054252"/>
    </source>
</evidence>
<reference evidence="2 3" key="1">
    <citation type="journal article" date="2021" name="Commun. Biol.">
        <title>The genome of Shorea leprosula (Dipterocarpaceae) highlights the ecological relevance of drought in aseasonal tropical rainforests.</title>
        <authorList>
            <person name="Ng K.K.S."/>
            <person name="Kobayashi M.J."/>
            <person name="Fawcett J.A."/>
            <person name="Hatakeyama M."/>
            <person name="Paape T."/>
            <person name="Ng C.H."/>
            <person name="Ang C.C."/>
            <person name="Tnah L.H."/>
            <person name="Lee C.T."/>
            <person name="Nishiyama T."/>
            <person name="Sese J."/>
            <person name="O'Brien M.J."/>
            <person name="Copetti D."/>
            <person name="Mohd Noor M.I."/>
            <person name="Ong R.C."/>
            <person name="Putra M."/>
            <person name="Sireger I.Z."/>
            <person name="Indrioko S."/>
            <person name="Kosugi Y."/>
            <person name="Izuno A."/>
            <person name="Isagi Y."/>
            <person name="Lee S.L."/>
            <person name="Shimizu K.K."/>
        </authorList>
    </citation>
    <scope>NUCLEOTIDE SEQUENCE [LARGE SCALE GENOMIC DNA]</scope>
    <source>
        <strain evidence="2">214</strain>
    </source>
</reference>
<dbReference type="Proteomes" id="UP001054252">
    <property type="component" value="Unassembled WGS sequence"/>
</dbReference>
<sequence length="58" mass="6465">MMPAGKQSQFNFNGGQPELPPPPLILLCVPVLIMSLLIFLAFSSSTDPDIAYEQFYYI</sequence>
<evidence type="ECO:0000313" key="2">
    <source>
        <dbReference type="EMBL" id="GKV40775.1"/>
    </source>
</evidence>
<dbReference type="PANTHER" id="PTHR38928">
    <property type="entry name" value="ARGOS7"/>
    <property type="match status" value="1"/>
</dbReference>
<gene>
    <name evidence="2" type="ORF">SLEP1_g48378</name>
</gene>
<keyword evidence="1" id="KW-1133">Transmembrane helix</keyword>
<comment type="caution">
    <text evidence="2">The sequence shown here is derived from an EMBL/GenBank/DDBJ whole genome shotgun (WGS) entry which is preliminary data.</text>
</comment>
<dbReference type="EMBL" id="BPVZ01000144">
    <property type="protein sequence ID" value="GKV40775.1"/>
    <property type="molecule type" value="Genomic_DNA"/>
</dbReference>
<dbReference type="AlphaFoldDB" id="A0AAV5LTE0"/>